<evidence type="ECO:0000313" key="5">
    <source>
        <dbReference type="Proteomes" id="UP000472262"/>
    </source>
</evidence>
<feature type="transmembrane region" description="Helical" evidence="1">
    <location>
        <begin position="40"/>
        <end position="60"/>
    </location>
</feature>
<evidence type="ECO:0000259" key="3">
    <source>
        <dbReference type="Pfam" id="PF24871"/>
    </source>
</evidence>
<feature type="transmembrane region" description="Helical" evidence="1">
    <location>
        <begin position="295"/>
        <end position="315"/>
    </location>
</feature>
<accession>A0A672R5R8</accession>
<dbReference type="OMA" id="RYCYFLS"/>
<dbReference type="Pfam" id="PF24871">
    <property type="entry name" value="Piezo_TM1-24"/>
    <property type="match status" value="2"/>
</dbReference>
<evidence type="ECO:0000313" key="4">
    <source>
        <dbReference type="Ensembl" id="ENSSGRP00000084300.1"/>
    </source>
</evidence>
<dbReference type="AlphaFoldDB" id="A0A672R5R8"/>
<feature type="transmembrane region" description="Helical" evidence="1">
    <location>
        <begin position="711"/>
        <end position="729"/>
    </location>
</feature>
<reference evidence="4" key="1">
    <citation type="submission" date="2025-08" db="UniProtKB">
        <authorList>
            <consortium name="Ensembl"/>
        </authorList>
    </citation>
    <scope>IDENTIFICATION</scope>
</reference>
<dbReference type="PANTHER" id="PTHR47049">
    <property type="entry name" value="PIEZO-TYPE MECHANOSENSITIVE ION CHANNEL HOMOLOG"/>
    <property type="match status" value="1"/>
</dbReference>
<dbReference type="InParanoid" id="A0A672R5R8"/>
<protein>
    <submittedName>
        <fullName evidence="4">Uncharacterized protein</fullName>
    </submittedName>
</protein>
<feature type="transmembrane region" description="Helical" evidence="1">
    <location>
        <begin position="129"/>
        <end position="161"/>
    </location>
</feature>
<feature type="transmembrane region" description="Helical" evidence="1">
    <location>
        <begin position="489"/>
        <end position="513"/>
    </location>
</feature>
<dbReference type="Proteomes" id="UP000472262">
    <property type="component" value="Unassembled WGS sequence"/>
</dbReference>
<feature type="transmembrane region" description="Helical" evidence="1">
    <location>
        <begin position="378"/>
        <end position="399"/>
    </location>
</feature>
<dbReference type="Ensembl" id="ENSSGRT00000089772.1">
    <property type="protein sequence ID" value="ENSSGRP00000084300.1"/>
    <property type="gene ID" value="ENSSGRG00000042548.1"/>
</dbReference>
<feature type="domain" description="Piezo TM1-24" evidence="3">
    <location>
        <begin position="98"/>
        <end position="404"/>
    </location>
</feature>
<feature type="transmembrane region" description="Helical" evidence="1">
    <location>
        <begin position="327"/>
        <end position="345"/>
    </location>
</feature>
<reference evidence="4" key="2">
    <citation type="submission" date="2025-09" db="UniProtKB">
        <authorList>
            <consortium name="Ensembl"/>
        </authorList>
    </citation>
    <scope>IDENTIFICATION</scope>
</reference>
<feature type="domain" description="Piezo TM25-28" evidence="2">
    <location>
        <begin position="813"/>
        <end position="996"/>
    </location>
</feature>
<feature type="transmembrane region" description="Helical" evidence="1">
    <location>
        <begin position="834"/>
        <end position="854"/>
    </location>
</feature>
<keyword evidence="1" id="KW-0812">Transmembrane</keyword>
<organism evidence="4 5">
    <name type="scientific">Sinocyclocheilus grahami</name>
    <name type="common">Dianchi golden-line fish</name>
    <name type="synonym">Barbus grahami</name>
    <dbReference type="NCBI Taxonomy" id="75366"/>
    <lineage>
        <taxon>Eukaryota</taxon>
        <taxon>Metazoa</taxon>
        <taxon>Chordata</taxon>
        <taxon>Craniata</taxon>
        <taxon>Vertebrata</taxon>
        <taxon>Euteleostomi</taxon>
        <taxon>Actinopterygii</taxon>
        <taxon>Neopterygii</taxon>
        <taxon>Teleostei</taxon>
        <taxon>Ostariophysi</taxon>
        <taxon>Cypriniformes</taxon>
        <taxon>Cyprinidae</taxon>
        <taxon>Cyprininae</taxon>
        <taxon>Sinocyclocheilus</taxon>
    </lineage>
</organism>
<feature type="domain" description="Piezo TM1-24" evidence="3">
    <location>
        <begin position="15"/>
        <end position="65"/>
    </location>
</feature>
<feature type="transmembrane region" description="Helical" evidence="1">
    <location>
        <begin position="167"/>
        <end position="188"/>
    </location>
</feature>
<dbReference type="Pfam" id="PF15917">
    <property type="entry name" value="Piezo_TM25-28"/>
    <property type="match status" value="1"/>
</dbReference>
<dbReference type="InterPro" id="IPR056769">
    <property type="entry name" value="Piezo_TM1-24"/>
</dbReference>
<sequence length="996" mass="115020">MGAQSCSFLQTNYWLFGLTALIQTNMSEPYILALNEDGSWPAMVNPLVLLLLYFSVMSLLQKWTHLFCSHVRISLCSCVLIVCTEYTVKKEDCGGENEILNDADSLSSTDVSGPTALNQLGQFIMKQSYLIALIITMVWSISYNSWLTLVLLVWSCAIWMLKDRRRFAMLSAPFLAVYGTLLLVVTFISQLHLKHIDIFPTLPKHVLIDFDVSYTFSFWILLRQQLKEKNEEELQTADNLMEVNVQSCMYILLIEKYHTSQMMIMLGALVKGILVKYWIFCCCFMFFFVSFSDKVAVFKILYICLFLFCVVLYEVHYEVWRSLLKHFWAVVVGYSMLVLILIYMYQFKSVCNLFQQILGIPEERLRDIGLEQFDTIELFAQILLPAFFLLACILQLHYFNCDFLSLTDLQMVVTRNRINRCSFQCMGRTLAEPRDRKIEMDPCKYRISFPALERTQGAEACDRTPRLLCFFSMVQELCWRILELHSFKLVSTGIIWVCVQEVSLMNLLFLVLWTFALPYSRLRPLAFNVSSVWACVIVVCKMMYQLKIIKPSEYSSNCTGLSSSNESWIGDNKAELLRNSVLYLAPVDPAMWVGGLRKCEDSILPCLWVFCLLVFDVTVHRHQLHHRLQNGLKATPSSTIFQGVTHQHLDHGIMASLKYFANYFFYKFGLEVCFVVAVNVIGQRMDVCALVHSFALMAVLAQRRRKAIGEVWLKYCCFIASFMVLQYLLCIGLPPALCIDYTWRKSSAALSSNLIKWLYLPDYAMRPNSSFILYDCLLLLVASLQWQVFEDENQACVRLLAGENVEISRNLDPQTLNQYTPVSNFLHCRSYLDMVKLFVFSYFFWLVLCLIFITGTIRINIFCLGYLVACFYFMLFGSTLLLQPVQYVLRLWDCLIAYTCVVISFKNMLSLGSCVYLESLQKNGCWLIQAFSMFCTINGYNLPKPDNQCELPEGEAGIVWDAICFTVLLAQRRVFLSYYFLYVVSDLQTSKVLASR</sequence>
<proteinExistence type="predicted"/>
<dbReference type="PANTHER" id="PTHR47049:SF7">
    <property type="entry name" value="PIEZO-TYPE MECHANOSENSITIVE ION CHANNEL COMPONENT 2 ISOFORM X1"/>
    <property type="match status" value="1"/>
</dbReference>
<dbReference type="InterPro" id="IPR027272">
    <property type="entry name" value="Piezo"/>
</dbReference>
<dbReference type="GO" id="GO:0008381">
    <property type="term" value="F:mechanosensitive monoatomic ion channel activity"/>
    <property type="evidence" value="ECO:0007669"/>
    <property type="project" value="InterPro"/>
</dbReference>
<feature type="transmembrane region" description="Helical" evidence="1">
    <location>
        <begin position="895"/>
        <end position="917"/>
    </location>
</feature>
<evidence type="ECO:0000256" key="1">
    <source>
        <dbReference type="SAM" id="Phobius"/>
    </source>
</evidence>
<name>A0A672R5R8_SINGR</name>
<feature type="transmembrane region" description="Helical" evidence="1">
    <location>
        <begin position="861"/>
        <end position="883"/>
    </location>
</feature>
<keyword evidence="1" id="KW-0472">Membrane</keyword>
<keyword evidence="5" id="KW-1185">Reference proteome</keyword>
<feature type="transmembrane region" description="Helical" evidence="1">
    <location>
        <begin position="264"/>
        <end position="289"/>
    </location>
</feature>
<dbReference type="InterPro" id="IPR031805">
    <property type="entry name" value="Piezo_TM25-28"/>
</dbReference>
<keyword evidence="1" id="KW-1133">Transmembrane helix</keyword>
<dbReference type="GO" id="GO:0016020">
    <property type="term" value="C:membrane"/>
    <property type="evidence" value="ECO:0007669"/>
    <property type="project" value="InterPro"/>
</dbReference>
<evidence type="ECO:0000259" key="2">
    <source>
        <dbReference type="Pfam" id="PF15917"/>
    </source>
</evidence>